<feature type="compositionally biased region" description="Polar residues" evidence="4">
    <location>
        <begin position="33"/>
        <end position="42"/>
    </location>
</feature>
<comment type="similarity">
    <text evidence="1">Belongs to the 2S seed storage albumins family.</text>
</comment>
<keyword evidence="2" id="KW-0758">Storage protein</keyword>
<dbReference type="PANTHER" id="PTHR35496:SF4">
    <property type="entry name" value="2S SULFUR-RICH SEED STORAGE PROTEIN 2-LIKE"/>
    <property type="match status" value="1"/>
</dbReference>
<evidence type="ECO:0000256" key="5">
    <source>
        <dbReference type="SAM" id="Phobius"/>
    </source>
</evidence>
<evidence type="ECO:0000256" key="2">
    <source>
        <dbReference type="ARBA" id="ARBA00022761"/>
    </source>
</evidence>
<protein>
    <submittedName>
        <fullName evidence="7">2S seed storage protein 1</fullName>
    </submittedName>
</protein>
<organism evidence="7">
    <name type="scientific">Sesamum radiatum</name>
    <name type="common">Black benniseed</name>
    <dbReference type="NCBI Taxonomy" id="300843"/>
    <lineage>
        <taxon>Eukaryota</taxon>
        <taxon>Viridiplantae</taxon>
        <taxon>Streptophyta</taxon>
        <taxon>Embryophyta</taxon>
        <taxon>Tracheophyta</taxon>
        <taxon>Spermatophyta</taxon>
        <taxon>Magnoliopsida</taxon>
        <taxon>eudicotyledons</taxon>
        <taxon>Gunneridae</taxon>
        <taxon>Pentapetalae</taxon>
        <taxon>asterids</taxon>
        <taxon>lamiids</taxon>
        <taxon>Lamiales</taxon>
        <taxon>Pedaliaceae</taxon>
        <taxon>Sesamum</taxon>
    </lineage>
</organism>
<keyword evidence="5" id="KW-0472">Membrane</keyword>
<dbReference type="InterPro" id="IPR000617">
    <property type="entry name" value="Napin/2SS/CON"/>
</dbReference>
<dbReference type="CDD" id="cd00261">
    <property type="entry name" value="AAI_SS"/>
    <property type="match status" value="1"/>
</dbReference>
<dbReference type="Pfam" id="PF00234">
    <property type="entry name" value="Tryp_alpha_amyl"/>
    <property type="match status" value="1"/>
</dbReference>
<dbReference type="AlphaFoldDB" id="A0AAW2KHA0"/>
<evidence type="ECO:0000259" key="6">
    <source>
        <dbReference type="SMART" id="SM00499"/>
    </source>
</evidence>
<evidence type="ECO:0000313" key="7">
    <source>
        <dbReference type="EMBL" id="KAL0306375.1"/>
    </source>
</evidence>
<keyword evidence="5" id="KW-0812">Transmembrane</keyword>
<evidence type="ECO:0000256" key="3">
    <source>
        <dbReference type="ARBA" id="ARBA00023129"/>
    </source>
</evidence>
<dbReference type="InterPro" id="IPR016140">
    <property type="entry name" value="Bifunc_inhib/LTP/seed_store"/>
</dbReference>
<keyword evidence="5" id="KW-1133">Transmembrane helix</keyword>
<sequence>MSSCLISSNTQLIIAANSKLPNQKPQPEKPSHPQFSSELHAPRSSNGCICMNSIRMARFAVVLAVLFAAALMSATAHKTVVTTSVAEEENQGGCEWERQQCQMRHCMQWMRSMRGPYEDSLMRSGEANQGQFEHFRECCNELRDVKSECRCEALRCMMRQMQQEFGMGQEMQHMQQMMQYLPRMCGMSAVPHAPIFA</sequence>
<keyword evidence="3" id="KW-0708">Seed storage protein</keyword>
<evidence type="ECO:0000256" key="4">
    <source>
        <dbReference type="SAM" id="MobiDB-lite"/>
    </source>
</evidence>
<dbReference type="SMART" id="SM00499">
    <property type="entry name" value="AAI"/>
    <property type="match status" value="1"/>
</dbReference>
<evidence type="ECO:0000256" key="1">
    <source>
        <dbReference type="ARBA" id="ARBA00008262"/>
    </source>
</evidence>
<accession>A0AAW2KHA0</accession>
<dbReference type="Gene3D" id="1.10.110.10">
    <property type="entry name" value="Plant lipid-transfer and hydrophobic proteins"/>
    <property type="match status" value="1"/>
</dbReference>
<feature type="transmembrane region" description="Helical" evidence="5">
    <location>
        <begin position="59"/>
        <end position="76"/>
    </location>
</feature>
<proteinExistence type="inferred from homology"/>
<reference evidence="7" key="2">
    <citation type="journal article" date="2024" name="Plant">
        <title>Genomic evolution and insights into agronomic trait innovations of Sesamum species.</title>
        <authorList>
            <person name="Miao H."/>
            <person name="Wang L."/>
            <person name="Qu L."/>
            <person name="Liu H."/>
            <person name="Sun Y."/>
            <person name="Le M."/>
            <person name="Wang Q."/>
            <person name="Wei S."/>
            <person name="Zheng Y."/>
            <person name="Lin W."/>
            <person name="Duan Y."/>
            <person name="Cao H."/>
            <person name="Xiong S."/>
            <person name="Wang X."/>
            <person name="Wei L."/>
            <person name="Li C."/>
            <person name="Ma Q."/>
            <person name="Ju M."/>
            <person name="Zhao R."/>
            <person name="Li G."/>
            <person name="Mu C."/>
            <person name="Tian Q."/>
            <person name="Mei H."/>
            <person name="Zhang T."/>
            <person name="Gao T."/>
            <person name="Zhang H."/>
        </authorList>
    </citation>
    <scope>NUCLEOTIDE SEQUENCE</scope>
    <source>
        <strain evidence="7">G02</strain>
    </source>
</reference>
<gene>
    <name evidence="7" type="ORF">Sradi_6054800</name>
</gene>
<dbReference type="EMBL" id="JACGWJ010000028">
    <property type="protein sequence ID" value="KAL0306375.1"/>
    <property type="molecule type" value="Genomic_DNA"/>
</dbReference>
<name>A0AAW2KHA0_SESRA</name>
<dbReference type="PANTHER" id="PTHR35496">
    <property type="entry name" value="2S SEED STORAGE PROTEIN 1-RELATED"/>
    <property type="match status" value="1"/>
</dbReference>
<feature type="domain" description="Bifunctional inhibitor/plant lipid transfer protein/seed storage helical" evidence="6">
    <location>
        <begin position="106"/>
        <end position="196"/>
    </location>
</feature>
<reference evidence="7" key="1">
    <citation type="submission" date="2020-06" db="EMBL/GenBank/DDBJ databases">
        <authorList>
            <person name="Li T."/>
            <person name="Hu X."/>
            <person name="Zhang T."/>
            <person name="Song X."/>
            <person name="Zhang H."/>
            <person name="Dai N."/>
            <person name="Sheng W."/>
            <person name="Hou X."/>
            <person name="Wei L."/>
        </authorList>
    </citation>
    <scope>NUCLEOTIDE SEQUENCE</scope>
    <source>
        <strain evidence="7">G02</strain>
        <tissue evidence="7">Leaf</tissue>
    </source>
</reference>
<dbReference type="InterPro" id="IPR036312">
    <property type="entry name" value="Bifun_inhib/LTP/seed_sf"/>
</dbReference>
<comment type="caution">
    <text evidence="7">The sequence shown here is derived from an EMBL/GenBank/DDBJ whole genome shotgun (WGS) entry which is preliminary data.</text>
</comment>
<dbReference type="GO" id="GO:0045735">
    <property type="term" value="F:nutrient reservoir activity"/>
    <property type="evidence" value="ECO:0007669"/>
    <property type="project" value="UniProtKB-KW"/>
</dbReference>
<dbReference type="SUPFAM" id="SSF47699">
    <property type="entry name" value="Bifunctional inhibitor/lipid-transfer protein/seed storage 2S albumin"/>
    <property type="match status" value="1"/>
</dbReference>
<feature type="region of interest" description="Disordered" evidence="4">
    <location>
        <begin position="20"/>
        <end position="42"/>
    </location>
</feature>